<name>A0ABW6NJ45_9NOCA</name>
<dbReference type="RefSeq" id="WP_387251375.1">
    <property type="nucleotide sequence ID" value="NZ_JBIALX010000005.1"/>
</dbReference>
<keyword evidence="3" id="KW-1185">Reference proteome</keyword>
<evidence type="ECO:0000313" key="3">
    <source>
        <dbReference type="Proteomes" id="UP001601521"/>
    </source>
</evidence>
<proteinExistence type="predicted"/>
<dbReference type="Proteomes" id="UP001601521">
    <property type="component" value="Unassembled WGS sequence"/>
</dbReference>
<reference evidence="2 3" key="1">
    <citation type="submission" date="2024-10" db="EMBL/GenBank/DDBJ databases">
        <title>The Natural Products Discovery Center: Release of the First 8490 Sequenced Strains for Exploring Actinobacteria Biosynthetic Diversity.</title>
        <authorList>
            <person name="Kalkreuter E."/>
            <person name="Kautsar S.A."/>
            <person name="Yang D."/>
            <person name="Bader C.D."/>
            <person name="Teijaro C.N."/>
            <person name="Fluegel L."/>
            <person name="Davis C.M."/>
            <person name="Simpson J.R."/>
            <person name="Lauterbach L."/>
            <person name="Steele A.D."/>
            <person name="Gui C."/>
            <person name="Meng S."/>
            <person name="Li G."/>
            <person name="Viehrig K."/>
            <person name="Ye F."/>
            <person name="Su P."/>
            <person name="Kiefer A.F."/>
            <person name="Nichols A."/>
            <person name="Cepeda A.J."/>
            <person name="Yan W."/>
            <person name="Fan B."/>
            <person name="Jiang Y."/>
            <person name="Adhikari A."/>
            <person name="Zheng C.-J."/>
            <person name="Schuster L."/>
            <person name="Cowan T.M."/>
            <person name="Smanski M.J."/>
            <person name="Chevrette M.G."/>
            <person name="De Carvalho L.P.S."/>
            <person name="Shen B."/>
        </authorList>
    </citation>
    <scope>NUCLEOTIDE SEQUENCE [LARGE SCALE GENOMIC DNA]</scope>
    <source>
        <strain evidence="2 3">NPDC004550</strain>
    </source>
</reference>
<sequence length="59" mass="6687">MTVPSPLHVHDRAEFTEPSTRSGPTPDPDTTVVQWPDPSPLQTWWDDVMRPSRHPDLVA</sequence>
<comment type="caution">
    <text evidence="2">The sequence shown here is derived from an EMBL/GenBank/DDBJ whole genome shotgun (WGS) entry which is preliminary data.</text>
</comment>
<feature type="compositionally biased region" description="Basic and acidic residues" evidence="1">
    <location>
        <begin position="47"/>
        <end position="59"/>
    </location>
</feature>
<gene>
    <name evidence="2" type="ORF">ACFYTH_14115</name>
</gene>
<organism evidence="2 3">
    <name type="scientific">Nocardia africana</name>
    <dbReference type="NCBI Taxonomy" id="134964"/>
    <lineage>
        <taxon>Bacteria</taxon>
        <taxon>Bacillati</taxon>
        <taxon>Actinomycetota</taxon>
        <taxon>Actinomycetes</taxon>
        <taxon>Mycobacteriales</taxon>
        <taxon>Nocardiaceae</taxon>
        <taxon>Nocardia</taxon>
    </lineage>
</organism>
<evidence type="ECO:0000313" key="2">
    <source>
        <dbReference type="EMBL" id="MFF0454492.1"/>
    </source>
</evidence>
<dbReference type="EMBL" id="JBIALX010000005">
    <property type="protein sequence ID" value="MFF0454492.1"/>
    <property type="molecule type" value="Genomic_DNA"/>
</dbReference>
<protein>
    <submittedName>
        <fullName evidence="2">Uncharacterized protein</fullName>
    </submittedName>
</protein>
<feature type="region of interest" description="Disordered" evidence="1">
    <location>
        <begin position="1"/>
        <end position="59"/>
    </location>
</feature>
<accession>A0ABW6NJ45</accession>
<evidence type="ECO:0000256" key="1">
    <source>
        <dbReference type="SAM" id="MobiDB-lite"/>
    </source>
</evidence>